<organism evidence="2 3">
    <name type="scientific">Jaapia argillacea MUCL 33604</name>
    <dbReference type="NCBI Taxonomy" id="933084"/>
    <lineage>
        <taxon>Eukaryota</taxon>
        <taxon>Fungi</taxon>
        <taxon>Dikarya</taxon>
        <taxon>Basidiomycota</taxon>
        <taxon>Agaricomycotina</taxon>
        <taxon>Agaricomycetes</taxon>
        <taxon>Agaricomycetidae</taxon>
        <taxon>Jaapiales</taxon>
        <taxon>Jaapiaceae</taxon>
        <taxon>Jaapia</taxon>
    </lineage>
</organism>
<feature type="region of interest" description="Disordered" evidence="1">
    <location>
        <begin position="471"/>
        <end position="506"/>
    </location>
</feature>
<protein>
    <submittedName>
        <fullName evidence="2">Uncharacterized protein</fullName>
    </submittedName>
</protein>
<evidence type="ECO:0000256" key="1">
    <source>
        <dbReference type="SAM" id="MobiDB-lite"/>
    </source>
</evidence>
<feature type="region of interest" description="Disordered" evidence="1">
    <location>
        <begin position="633"/>
        <end position="656"/>
    </location>
</feature>
<reference evidence="3" key="1">
    <citation type="journal article" date="2014" name="Proc. Natl. Acad. Sci. U.S.A.">
        <title>Extensive sampling of basidiomycete genomes demonstrates inadequacy of the white-rot/brown-rot paradigm for wood decay fungi.</title>
        <authorList>
            <person name="Riley R."/>
            <person name="Salamov A.A."/>
            <person name="Brown D.W."/>
            <person name="Nagy L.G."/>
            <person name="Floudas D."/>
            <person name="Held B.W."/>
            <person name="Levasseur A."/>
            <person name="Lombard V."/>
            <person name="Morin E."/>
            <person name="Otillar R."/>
            <person name="Lindquist E.A."/>
            <person name="Sun H."/>
            <person name="LaButti K.M."/>
            <person name="Schmutz J."/>
            <person name="Jabbour D."/>
            <person name="Luo H."/>
            <person name="Baker S.E."/>
            <person name="Pisabarro A.G."/>
            <person name="Walton J.D."/>
            <person name="Blanchette R.A."/>
            <person name="Henrissat B."/>
            <person name="Martin F."/>
            <person name="Cullen D."/>
            <person name="Hibbett D.S."/>
            <person name="Grigoriev I.V."/>
        </authorList>
    </citation>
    <scope>NUCLEOTIDE SEQUENCE [LARGE SCALE GENOMIC DNA]</scope>
    <source>
        <strain evidence="3">MUCL 33604</strain>
    </source>
</reference>
<feature type="compositionally biased region" description="Low complexity" evidence="1">
    <location>
        <begin position="472"/>
        <end position="494"/>
    </location>
</feature>
<feature type="compositionally biased region" description="Polar residues" evidence="1">
    <location>
        <begin position="667"/>
        <end position="680"/>
    </location>
</feature>
<sequence length="821" mass="88783">MASEPIHLSFVAVSEVLGSYRDWLKEQKKVLDWIGATEELNRALITPGEARGLGASQWGVLPDVHKAMRQVAQTYWEIDQHLAKIDPNYSHETNLELLGDPLRILSGAPQCEHIIAAWSTFRNILVAFHEKILSCYRVAVQRLQEQVNLFLAHEPTEEEVDCPDDHLVPRSMTSEVSKIRLPLVQEKSSSGGISEEIGVGKGTEVVKAHLESGRCSMPSPLSLSIRTPTTSKSSQLHPPPWTLVSCLSSTKGSVCQVNTFETYSRTPYSYPNFNQSDGTILTMVCVQEKLCLGGRNRRMWIPKANKALRISIGLQNPFKPLSGSPSLGTCIAMGSSSARNSMAWAELIPLRAKRDLISPGTLKPGHYWIKSLVRGLPYPTLRIPLDSERLCLNSNNMQVKSQLDMISTIKLRTPSSIVLSTLGGSFTAFVPIIHNASEVDSTPGPNGEGSDLHSNGSVVERLTTVISSANPSLVPSSRASGPSSPSAPSVTTRSRNSRMDGTSPSQWHTPLKLLYSRVTDLSEVRTHACLTLISVAITLLVVDSPLPPQVAKAQGARAILKDPNKQGLGYLHSRPYKAEISHRAGTGLSNTTSDCIRAPILGAMATIALRDMLCMMVPHFSGAIAQVVSGCSSNTEYPRTQSPNNPPPPSQNSSLYNLSLMVPTSSSQLKSLSGGTSVGSESDGKWSTCMPPEVKIPIGAVPSPHTSDRLSIAVTPSDLSSTADNPCSSRVMITTLSNCGVDTIDGSVLSVAFNARSPRQASAMQDLPPVDHIPAFLPRSNCGQSCWCPGPHPSIRKSLQQMSFNGFLILFNLNLGQRNFQ</sequence>
<keyword evidence="3" id="KW-1185">Reference proteome</keyword>
<dbReference type="HOGENOM" id="CLU_344537_0_0_1"/>
<evidence type="ECO:0000313" key="2">
    <source>
        <dbReference type="EMBL" id="KDQ61639.1"/>
    </source>
</evidence>
<dbReference type="EMBL" id="KL197712">
    <property type="protein sequence ID" value="KDQ61639.1"/>
    <property type="molecule type" value="Genomic_DNA"/>
</dbReference>
<accession>A0A067Q3T1</accession>
<proteinExistence type="predicted"/>
<dbReference type="InParanoid" id="A0A067Q3T1"/>
<gene>
    <name evidence="2" type="ORF">JAAARDRAFT_45210</name>
</gene>
<evidence type="ECO:0000313" key="3">
    <source>
        <dbReference type="Proteomes" id="UP000027265"/>
    </source>
</evidence>
<dbReference type="AlphaFoldDB" id="A0A067Q3T1"/>
<name>A0A067Q3T1_9AGAM</name>
<dbReference type="Proteomes" id="UP000027265">
    <property type="component" value="Unassembled WGS sequence"/>
</dbReference>
<feature type="region of interest" description="Disordered" evidence="1">
    <location>
        <begin position="667"/>
        <end position="686"/>
    </location>
</feature>